<evidence type="ECO:0000313" key="17">
    <source>
        <dbReference type="EMBL" id="CAF4236180.1"/>
    </source>
</evidence>
<comment type="subcellular location">
    <subcellularLocation>
        <location evidence="1">Endoplasmic reticulum membrane</location>
        <topology evidence="1">Single-pass type I membrane protein</topology>
    </subcellularLocation>
</comment>
<proteinExistence type="predicted"/>
<gene>
    <name evidence="17" type="ORF">UJA718_LOCUS8648</name>
</gene>
<dbReference type="Gene3D" id="2.60.40.10">
    <property type="entry name" value="Immunoglobulins"/>
    <property type="match status" value="1"/>
</dbReference>
<dbReference type="InterPro" id="IPR051417">
    <property type="entry name" value="SDr/BOS_complex"/>
</dbReference>
<evidence type="ECO:0000259" key="11">
    <source>
        <dbReference type="Pfam" id="PF22902"/>
    </source>
</evidence>
<keyword evidence="18" id="KW-1185">Reference proteome</keyword>
<dbReference type="Pfam" id="PF23192">
    <property type="entry name" value="NOMO_12th"/>
    <property type="match status" value="1"/>
</dbReference>
<dbReference type="InterPro" id="IPR013784">
    <property type="entry name" value="Carb-bd-like_fold"/>
</dbReference>
<organism evidence="17 18">
    <name type="scientific">Rotaria socialis</name>
    <dbReference type="NCBI Taxonomy" id="392032"/>
    <lineage>
        <taxon>Eukaryota</taxon>
        <taxon>Metazoa</taxon>
        <taxon>Spiralia</taxon>
        <taxon>Gnathifera</taxon>
        <taxon>Rotifera</taxon>
        <taxon>Eurotatoria</taxon>
        <taxon>Bdelloidea</taxon>
        <taxon>Philodinida</taxon>
        <taxon>Philodinidae</taxon>
        <taxon>Rotaria</taxon>
    </lineage>
</organism>
<feature type="compositionally biased region" description="Low complexity" evidence="7">
    <location>
        <begin position="1230"/>
        <end position="1243"/>
    </location>
</feature>
<reference evidence="17" key="1">
    <citation type="submission" date="2021-02" db="EMBL/GenBank/DDBJ databases">
        <authorList>
            <person name="Nowell W R."/>
        </authorList>
    </citation>
    <scope>NUCLEOTIDE SEQUENCE</scope>
</reference>
<dbReference type="PANTHER" id="PTHR23303:SF14">
    <property type="entry name" value="BOS COMPLEX SUBUNIT NOMO1-RELATED"/>
    <property type="match status" value="1"/>
</dbReference>
<evidence type="ECO:0000256" key="8">
    <source>
        <dbReference type="SAM" id="Phobius"/>
    </source>
</evidence>
<dbReference type="AlphaFoldDB" id="A0A820DRN3"/>
<evidence type="ECO:0008006" key="19">
    <source>
        <dbReference type="Google" id="ProtNLM"/>
    </source>
</evidence>
<evidence type="ECO:0000256" key="2">
    <source>
        <dbReference type="ARBA" id="ARBA00022692"/>
    </source>
</evidence>
<dbReference type="Pfam" id="PF23141">
    <property type="entry name" value="Ig_NOMO"/>
    <property type="match status" value="1"/>
</dbReference>
<accession>A0A820DRN3</accession>
<feature type="compositionally biased region" description="Polar residues" evidence="7">
    <location>
        <begin position="1244"/>
        <end position="1256"/>
    </location>
</feature>
<evidence type="ECO:0000256" key="4">
    <source>
        <dbReference type="ARBA" id="ARBA00022824"/>
    </source>
</evidence>
<feature type="domain" description="NOMO seventh transthyretin-like" evidence="13">
    <location>
        <begin position="627"/>
        <end position="691"/>
    </location>
</feature>
<feature type="domain" description="NOMO third transthyretin-like" evidence="15">
    <location>
        <begin position="205"/>
        <end position="318"/>
    </location>
</feature>
<dbReference type="EMBL" id="CAJOBP010000928">
    <property type="protein sequence ID" value="CAF4236180.1"/>
    <property type="molecule type" value="Genomic_DNA"/>
</dbReference>
<evidence type="ECO:0000259" key="15">
    <source>
        <dbReference type="Pfam" id="PF23193"/>
    </source>
</evidence>
<evidence type="ECO:0000256" key="5">
    <source>
        <dbReference type="ARBA" id="ARBA00022989"/>
    </source>
</evidence>
<evidence type="ECO:0000313" key="18">
    <source>
        <dbReference type="Proteomes" id="UP000663873"/>
    </source>
</evidence>
<evidence type="ECO:0000259" key="13">
    <source>
        <dbReference type="Pfam" id="PF23141"/>
    </source>
</evidence>
<dbReference type="GO" id="GO:0030246">
    <property type="term" value="F:carbohydrate binding"/>
    <property type="evidence" value="ECO:0007669"/>
    <property type="project" value="InterPro"/>
</dbReference>
<evidence type="ECO:0000259" key="10">
    <source>
        <dbReference type="Pfam" id="PF22898"/>
    </source>
</evidence>
<keyword evidence="2 8" id="KW-0812">Transmembrane</keyword>
<feature type="chain" id="PRO_5032973676" description="Nodal modulator 1" evidence="9">
    <location>
        <begin position="18"/>
        <end position="1266"/>
    </location>
</feature>
<dbReference type="PANTHER" id="PTHR23303">
    <property type="entry name" value="CARBOXYPEPTIDASE REGULATORY REGION-CONTAINING"/>
    <property type="match status" value="1"/>
</dbReference>
<keyword evidence="4" id="KW-0256">Endoplasmic reticulum</keyword>
<feature type="domain" description="NOMO second beta-sandwich" evidence="12">
    <location>
        <begin position="113"/>
        <end position="200"/>
    </location>
</feature>
<sequence>MLKFLILFLICFSYGKTQQNSDVIGCGGFIKSETDINYKVVRIQLITKDGIPIYTTEAAPVNGYYMIPVYEHGEYILKLLPPPGWSFEPTQFELNIDGETDSCTLNYDLNFVFKGFGLAGRVLSAGSTSGGPGGVTLTLYQDNRKLNETKSKPDGTFEFFDVLPGQYTVIGSHNHWKFMTSTSHVQLSKERWEFENPIVVLGYSIQGAVVHQSSPLISIDVLLFRTSSNEDNLSLPTCANNEPLNANEISWLPPTIKAQNFVCRTRTNAKGEYIFNDTPIGLYILLPLYKTPSLEIVFIPDQKAVTVTHKDFYVQTPFETGTISFHGRAVKSTKKEKLTPLSNVQISVDGKPYCQTDSNGLFKLKNIRSTGTIKIKGELDGYIFKELIYAINLNRLIGVGDSSTLLVLSPEKVRVTGRVQCSSIRKQTIRYTDSEKKTIQRFDVEPNSEYTVYVTPGVYTFSNLWYHINYHRYFIPYFTNVVEFLQFQIFPELSDADIRSGLHLTPEEIDVDVSHGSPIDQINFSQLKAKLNGVIHCIDDCQNDLPMLELTSRAGVTNKIDLIETSSKTNAVHFEQDNLLPGKYSVSLVNSRKNDKYCWKESQIEVDLSNSNKTIKFEQTGFKLRTHLQTSNKVVLKINQLKENSYTHSIDLLSGLNEICLPNQGLYELIPSSCMKFENEKYFYDTSKSPSIPVDLIPAEYQVFVFIQTENEDPSTSTFPVLIKNPKQNSEFTLDLQKDKSKWTGSFWAKASEQFTIFPKSDIWLFEPDHSAIAISSENCESNQVKFLARRGLFIDGSTYPPVADANVSLYTTLIDSENEQSIDVDGRSMSLFLSSWTNADGKYSFGPLSNTRPYHVTIHKLGHVFTRKSSSLYDFNAEKLASILVQIKDVDGVFLLLTSSTNSMRRRTATTDTTGEILFEDLQSGKYYLRPQLREYKFQPEDAEIELKSGEELVVKFQVQRIAFSCYGQVTSINNEPEFGLIIDAIGIDQCESVTRESAKTDINGQFRLRALQPGCRYRLQYRSNPTDSAQTEILDIEPRNKIVEIFDTDLYDIHLYTTKRPTDADINVFVQTQTQFLNQLKIKLYKISQRESPIQTVTLTNSPFCYFNQIPFDNESYILRLESPLSTSVYTYVQSEITFTANQTFLFFTFNFEPRLKNYDGETGLTGSYSAFIIALLIIALVFKYETILPFLRSFYGYSHEILLPNLVKKSSTLLSTAQVNDQNIKGTSSTSSLNTMNTKTIANPNNENLGLTNDSKRRPRVAD</sequence>
<keyword evidence="6 8" id="KW-0472">Membrane</keyword>
<feature type="domain" description="NOMO-like ninth beta-sandwich" evidence="11">
    <location>
        <begin position="791"/>
        <end position="878"/>
    </location>
</feature>
<feature type="transmembrane region" description="Helical" evidence="8">
    <location>
        <begin position="1166"/>
        <end position="1185"/>
    </location>
</feature>
<dbReference type="Pfam" id="PF22898">
    <property type="entry name" value="NOMO1-like_1st"/>
    <property type="match status" value="1"/>
</dbReference>
<dbReference type="InterPro" id="IPR013783">
    <property type="entry name" value="Ig-like_fold"/>
</dbReference>
<comment type="caution">
    <text evidence="17">The sequence shown here is derived from an EMBL/GenBank/DDBJ whole genome shotgun (WGS) entry which is preliminary data.</text>
</comment>
<dbReference type="InterPro" id="IPR056191">
    <property type="entry name" value="NOMO_12th"/>
</dbReference>
<dbReference type="Pfam" id="PF23196">
    <property type="entry name" value="NOMO_6th"/>
    <property type="match status" value="1"/>
</dbReference>
<evidence type="ECO:0000256" key="6">
    <source>
        <dbReference type="ARBA" id="ARBA00023136"/>
    </source>
</evidence>
<evidence type="ECO:0000259" key="14">
    <source>
        <dbReference type="Pfam" id="PF23192"/>
    </source>
</evidence>
<feature type="compositionally biased region" description="Basic and acidic residues" evidence="7">
    <location>
        <begin position="1257"/>
        <end position="1266"/>
    </location>
</feature>
<dbReference type="Pfam" id="PF23193">
    <property type="entry name" value="NOMO_3rd"/>
    <property type="match status" value="1"/>
</dbReference>
<feature type="domain" description="NOMO sixth transthyretin-like" evidence="16">
    <location>
        <begin position="525"/>
        <end position="607"/>
    </location>
</feature>
<protein>
    <recommendedName>
        <fullName evidence="19">Nodal modulator 1</fullName>
    </recommendedName>
</protein>
<evidence type="ECO:0000256" key="1">
    <source>
        <dbReference type="ARBA" id="ARBA00004115"/>
    </source>
</evidence>
<evidence type="ECO:0000259" key="12">
    <source>
        <dbReference type="Pfam" id="PF22904"/>
    </source>
</evidence>
<keyword evidence="3 9" id="KW-0732">Signal</keyword>
<dbReference type="Pfam" id="PF22904">
    <property type="entry name" value="NOMO1-like_2nd"/>
    <property type="match status" value="1"/>
</dbReference>
<feature type="domain" description="NOMO-like N-terminal beta-sandwich" evidence="10">
    <location>
        <begin position="27"/>
        <end position="111"/>
    </location>
</feature>
<evidence type="ECO:0000256" key="3">
    <source>
        <dbReference type="ARBA" id="ARBA00022729"/>
    </source>
</evidence>
<evidence type="ECO:0000256" key="7">
    <source>
        <dbReference type="SAM" id="MobiDB-lite"/>
    </source>
</evidence>
<evidence type="ECO:0000256" key="9">
    <source>
        <dbReference type="SAM" id="SignalP"/>
    </source>
</evidence>
<dbReference type="GO" id="GO:0005789">
    <property type="term" value="C:endoplasmic reticulum membrane"/>
    <property type="evidence" value="ECO:0007669"/>
    <property type="project" value="UniProtKB-SubCell"/>
</dbReference>
<dbReference type="SUPFAM" id="SSF49478">
    <property type="entry name" value="Cna protein B-type domain"/>
    <property type="match status" value="1"/>
</dbReference>
<dbReference type="InterPro" id="IPR055073">
    <property type="entry name" value="NOMO1-like_9th"/>
</dbReference>
<dbReference type="Pfam" id="PF22902">
    <property type="entry name" value="NOMO1-like_9th"/>
    <property type="match status" value="1"/>
</dbReference>
<dbReference type="SUPFAM" id="SSF49452">
    <property type="entry name" value="Starch-binding domain-like"/>
    <property type="match status" value="1"/>
</dbReference>
<dbReference type="InterPro" id="IPR056189">
    <property type="entry name" value="NOMO_3rd"/>
</dbReference>
<name>A0A820DRN3_9BILA</name>
<feature type="region of interest" description="Disordered" evidence="7">
    <location>
        <begin position="1228"/>
        <end position="1266"/>
    </location>
</feature>
<dbReference type="Proteomes" id="UP000663873">
    <property type="component" value="Unassembled WGS sequence"/>
</dbReference>
<dbReference type="InterPro" id="IPR055074">
    <property type="entry name" value="NOMO1-3_2nd"/>
</dbReference>
<dbReference type="InterPro" id="IPR056188">
    <property type="entry name" value="NOMO_6th"/>
</dbReference>
<dbReference type="InterPro" id="IPR056319">
    <property type="entry name" value="NOMO_7th"/>
</dbReference>
<keyword evidence="5 8" id="KW-1133">Transmembrane helix</keyword>
<feature type="signal peptide" evidence="9">
    <location>
        <begin position="1"/>
        <end position="17"/>
    </location>
</feature>
<feature type="domain" description="NOMO C-terminal transthyretin-like" evidence="14">
    <location>
        <begin position="1065"/>
        <end position="1156"/>
    </location>
</feature>
<dbReference type="InterPro" id="IPR055075">
    <property type="entry name" value="NOMO-like_N"/>
</dbReference>
<evidence type="ECO:0000259" key="16">
    <source>
        <dbReference type="Pfam" id="PF23196"/>
    </source>
</evidence>